<proteinExistence type="predicted"/>
<dbReference type="GO" id="GO:0016491">
    <property type="term" value="F:oxidoreductase activity"/>
    <property type="evidence" value="ECO:0007669"/>
    <property type="project" value="UniProtKB-KW"/>
</dbReference>
<dbReference type="GO" id="GO:0051287">
    <property type="term" value="F:NAD binding"/>
    <property type="evidence" value="ECO:0007669"/>
    <property type="project" value="InterPro"/>
</dbReference>
<dbReference type="InterPro" id="IPR029752">
    <property type="entry name" value="D-isomer_DH_CS1"/>
</dbReference>
<dbReference type="Pfam" id="PF02826">
    <property type="entry name" value="2-Hacid_dh_C"/>
    <property type="match status" value="2"/>
</dbReference>
<reference evidence="4" key="1">
    <citation type="journal article" date="2023" name="Mol. Phylogenet. Evol.">
        <title>Genome-scale phylogeny and comparative genomics of the fungal order Sordariales.</title>
        <authorList>
            <person name="Hensen N."/>
            <person name="Bonometti L."/>
            <person name="Westerberg I."/>
            <person name="Brannstrom I.O."/>
            <person name="Guillou S."/>
            <person name="Cros-Aarteil S."/>
            <person name="Calhoun S."/>
            <person name="Haridas S."/>
            <person name="Kuo A."/>
            <person name="Mondo S."/>
            <person name="Pangilinan J."/>
            <person name="Riley R."/>
            <person name="LaButti K."/>
            <person name="Andreopoulos B."/>
            <person name="Lipzen A."/>
            <person name="Chen C."/>
            <person name="Yan M."/>
            <person name="Daum C."/>
            <person name="Ng V."/>
            <person name="Clum A."/>
            <person name="Steindorff A."/>
            <person name="Ohm R.A."/>
            <person name="Martin F."/>
            <person name="Silar P."/>
            <person name="Natvig D.O."/>
            <person name="Lalanne C."/>
            <person name="Gautier V."/>
            <person name="Ament-Velasquez S.L."/>
            <person name="Kruys A."/>
            <person name="Hutchinson M.I."/>
            <person name="Powell A.J."/>
            <person name="Barry K."/>
            <person name="Miller A.N."/>
            <person name="Grigoriev I.V."/>
            <person name="Debuchy R."/>
            <person name="Gladieux P."/>
            <person name="Hiltunen Thoren M."/>
            <person name="Johannesson H."/>
        </authorList>
    </citation>
    <scope>NUCLEOTIDE SEQUENCE</scope>
    <source>
        <strain evidence="4">PSN324</strain>
    </source>
</reference>
<dbReference type="InterPro" id="IPR006140">
    <property type="entry name" value="D-isomer_DH_NAD-bd"/>
</dbReference>
<keyword evidence="5" id="KW-1185">Reference proteome</keyword>
<dbReference type="Proteomes" id="UP001321749">
    <property type="component" value="Unassembled WGS sequence"/>
</dbReference>
<keyword evidence="1" id="KW-0560">Oxidoreductase</keyword>
<evidence type="ECO:0000313" key="5">
    <source>
        <dbReference type="Proteomes" id="UP001321749"/>
    </source>
</evidence>
<feature type="domain" description="D-isomer specific 2-hydroxyacid dehydrogenase NAD-binding" evidence="3">
    <location>
        <begin position="124"/>
        <end position="195"/>
    </location>
</feature>
<evidence type="ECO:0000259" key="3">
    <source>
        <dbReference type="Pfam" id="PF02826"/>
    </source>
</evidence>
<dbReference type="Gene3D" id="3.40.50.720">
    <property type="entry name" value="NAD(P)-binding Rossmann-like Domain"/>
    <property type="match status" value="2"/>
</dbReference>
<evidence type="ECO:0000256" key="1">
    <source>
        <dbReference type="ARBA" id="ARBA00023002"/>
    </source>
</evidence>
<dbReference type="PANTHER" id="PTHR43333">
    <property type="entry name" value="2-HACID_DH_C DOMAIN-CONTAINING PROTEIN"/>
    <property type="match status" value="1"/>
</dbReference>
<dbReference type="AlphaFoldDB" id="A0AAV9HEH4"/>
<evidence type="ECO:0000313" key="4">
    <source>
        <dbReference type="EMBL" id="KAK4458394.1"/>
    </source>
</evidence>
<reference evidence="4" key="2">
    <citation type="submission" date="2023-06" db="EMBL/GenBank/DDBJ databases">
        <authorList>
            <consortium name="Lawrence Berkeley National Laboratory"/>
            <person name="Mondo S.J."/>
            <person name="Hensen N."/>
            <person name="Bonometti L."/>
            <person name="Westerberg I."/>
            <person name="Brannstrom I.O."/>
            <person name="Guillou S."/>
            <person name="Cros-Aarteil S."/>
            <person name="Calhoun S."/>
            <person name="Haridas S."/>
            <person name="Kuo A."/>
            <person name="Pangilinan J."/>
            <person name="Riley R."/>
            <person name="Labutti K."/>
            <person name="Andreopoulos B."/>
            <person name="Lipzen A."/>
            <person name="Chen C."/>
            <person name="Yanf M."/>
            <person name="Daum C."/>
            <person name="Ng V."/>
            <person name="Clum A."/>
            <person name="Steindorff A."/>
            <person name="Ohm R."/>
            <person name="Martin F."/>
            <person name="Silar P."/>
            <person name="Natvig D."/>
            <person name="Lalanne C."/>
            <person name="Gautier V."/>
            <person name="Ament-Velasquez S.L."/>
            <person name="Kruys A."/>
            <person name="Hutchinson M.I."/>
            <person name="Powell A.J."/>
            <person name="Barry K."/>
            <person name="Miller A.N."/>
            <person name="Grigoriev I.V."/>
            <person name="Debuchy R."/>
            <person name="Gladieux P."/>
            <person name="Thoren M.H."/>
            <person name="Johannesson H."/>
        </authorList>
    </citation>
    <scope>NUCLEOTIDE SEQUENCE</scope>
    <source>
        <strain evidence="4">PSN324</strain>
    </source>
</reference>
<feature type="domain" description="D-isomer specific 2-hydroxyacid dehydrogenase NAD-binding" evidence="3">
    <location>
        <begin position="226"/>
        <end position="326"/>
    </location>
</feature>
<keyword evidence="2" id="KW-0520">NAD</keyword>
<dbReference type="EMBL" id="MU865071">
    <property type="protein sequence ID" value="KAK4458394.1"/>
    <property type="molecule type" value="Genomic_DNA"/>
</dbReference>
<accession>A0AAV9HEH4</accession>
<dbReference type="InterPro" id="IPR036291">
    <property type="entry name" value="NAD(P)-bd_dom_sf"/>
</dbReference>
<evidence type="ECO:0000256" key="2">
    <source>
        <dbReference type="ARBA" id="ARBA00023027"/>
    </source>
</evidence>
<comment type="caution">
    <text evidence="4">The sequence shown here is derived from an EMBL/GenBank/DDBJ whole genome shotgun (WGS) entry which is preliminary data.</text>
</comment>
<protein>
    <recommendedName>
        <fullName evidence="3">D-isomer specific 2-hydroxyacid dehydrogenase NAD-binding domain-containing protein</fullName>
    </recommendedName>
</protein>
<dbReference type="PANTHER" id="PTHR43333:SF1">
    <property type="entry name" value="D-ISOMER SPECIFIC 2-HYDROXYACID DEHYDROGENASE NAD-BINDING DOMAIN-CONTAINING PROTEIN"/>
    <property type="match status" value="1"/>
</dbReference>
<dbReference type="SUPFAM" id="SSF52283">
    <property type="entry name" value="Formate/glycerate dehydrogenase catalytic domain-like"/>
    <property type="match status" value="1"/>
</dbReference>
<dbReference type="CDD" id="cd12163">
    <property type="entry name" value="2-Hacid_dh_5"/>
    <property type="match status" value="1"/>
</dbReference>
<gene>
    <name evidence="4" type="ORF">QBC42DRAFT_314814</name>
</gene>
<dbReference type="PROSITE" id="PS00065">
    <property type="entry name" value="D_2_HYDROXYACID_DH_1"/>
    <property type="match status" value="1"/>
</dbReference>
<dbReference type="SUPFAM" id="SSF51735">
    <property type="entry name" value="NAD(P)-binding Rossmann-fold domains"/>
    <property type="match status" value="1"/>
</dbReference>
<name>A0AAV9HEH4_9PEZI</name>
<organism evidence="4 5">
    <name type="scientific">Cladorrhinum samala</name>
    <dbReference type="NCBI Taxonomy" id="585594"/>
    <lineage>
        <taxon>Eukaryota</taxon>
        <taxon>Fungi</taxon>
        <taxon>Dikarya</taxon>
        <taxon>Ascomycota</taxon>
        <taxon>Pezizomycotina</taxon>
        <taxon>Sordariomycetes</taxon>
        <taxon>Sordariomycetidae</taxon>
        <taxon>Sordariales</taxon>
        <taxon>Podosporaceae</taxon>
        <taxon>Cladorrhinum</taxon>
    </lineage>
</organism>
<sequence length="372" mass="41251">MAKNTGNKTLKGHKLLMVMPWKQPAEFLEQLALEFPDLKVAAHVQPEWDQRHPPFPEDEWKDVTLLLTFTILPTPEQAPKLEFVQLMSAGANHVLEQPIFKDTEVKFCTANGVHGPQIAEWIIGTYLAFQHRFPQYQTLQSQHKWDRSSLPLLDDCTSKTVGILGYGAIGRQTARLASALGMRIHAFTLHPRATPESRRDTSWSAAGMGDPAGAFPAAWYSGSSKEDLHSFLSSGLDLLVISTPLTPNTRYLLSGEEFDVLAKVKKEKTIISNIARGPVINTPDLVEALREKKIRGAALDVTDPEPLPAGHELWDMENVIITPHVSGASSRYHERALVILRENMQLIAAGLEEDQGGENSGLVNLVDKEKGY</sequence>